<organism evidence="2 3">
    <name type="scientific">Synechocystis salina LEGE 00031</name>
    <dbReference type="NCBI Taxonomy" id="1828736"/>
    <lineage>
        <taxon>Bacteria</taxon>
        <taxon>Bacillati</taxon>
        <taxon>Cyanobacteriota</taxon>
        <taxon>Cyanophyceae</taxon>
        <taxon>Synechococcales</taxon>
        <taxon>Merismopediaceae</taxon>
        <taxon>Synechocystis</taxon>
    </lineage>
</organism>
<reference evidence="2 3" key="1">
    <citation type="submission" date="2020-10" db="EMBL/GenBank/DDBJ databases">
        <authorList>
            <person name="Castelo-Branco R."/>
            <person name="Eusebio N."/>
            <person name="Adriana R."/>
            <person name="Vieira A."/>
            <person name="Brugerolle De Fraissinette N."/>
            <person name="Rezende De Castro R."/>
            <person name="Schneider M.P."/>
            <person name="Vasconcelos V."/>
            <person name="Leao P.N."/>
        </authorList>
    </citation>
    <scope>NUCLEOTIDE SEQUENCE [LARGE SCALE GENOMIC DNA]</scope>
    <source>
        <strain evidence="2 3">LEGE 00031</strain>
    </source>
</reference>
<evidence type="ECO:0000256" key="1">
    <source>
        <dbReference type="SAM" id="SignalP"/>
    </source>
</evidence>
<keyword evidence="1" id="KW-0732">Signal</keyword>
<name>A0ABR9VYT4_9SYNC</name>
<accession>A0ABR9VYT4</accession>
<dbReference type="RefSeq" id="WP_194020917.1">
    <property type="nucleotide sequence ID" value="NZ_JADEVV010000068.1"/>
</dbReference>
<dbReference type="EMBL" id="JADEVV010000068">
    <property type="protein sequence ID" value="MBE9255533.1"/>
    <property type="molecule type" value="Genomic_DNA"/>
</dbReference>
<keyword evidence="3" id="KW-1185">Reference proteome</keyword>
<evidence type="ECO:0000313" key="2">
    <source>
        <dbReference type="EMBL" id="MBE9255533.1"/>
    </source>
</evidence>
<sequence length="302" mass="33008">MIAPICRALRSRLPLAAMLMIAATATPALANSPIAANLTPLTPNQPQPLLLDNGFKPFTPVGITDDNFLLNVTDTREVDPLDSPYPVPWSWIVRTQQDYAEQQRSGLRYYRSPALVSPSGQYAAYSRIEVRAEPNSYESKVLGVMFVENLATGKLQVVRASSPIASYLQKVGEDSPEMAGVISILLPASWSEEGDRLLARQMEGAFNSSDISDYGVVWQGGDIRTLSAMPKTNMEFSATLLGWHQGDPHQVLFQVSHFDQEEDGNSLVSVALDGKVQPAKAPAVIAYGKRVSRSWSGVQSMR</sequence>
<feature type="signal peptide" evidence="1">
    <location>
        <begin position="1"/>
        <end position="30"/>
    </location>
</feature>
<feature type="chain" id="PRO_5046776422" evidence="1">
    <location>
        <begin position="31"/>
        <end position="302"/>
    </location>
</feature>
<proteinExistence type="predicted"/>
<dbReference type="Proteomes" id="UP000658720">
    <property type="component" value="Unassembled WGS sequence"/>
</dbReference>
<evidence type="ECO:0000313" key="3">
    <source>
        <dbReference type="Proteomes" id="UP000658720"/>
    </source>
</evidence>
<protein>
    <submittedName>
        <fullName evidence="2">Uncharacterized protein</fullName>
    </submittedName>
</protein>
<comment type="caution">
    <text evidence="2">The sequence shown here is derived from an EMBL/GenBank/DDBJ whole genome shotgun (WGS) entry which is preliminary data.</text>
</comment>
<gene>
    <name evidence="2" type="ORF">IQ217_17165</name>
</gene>